<dbReference type="Proteomes" id="UP000786185">
    <property type="component" value="Unassembled WGS sequence"/>
</dbReference>
<feature type="non-terminal residue" evidence="1">
    <location>
        <position position="91"/>
    </location>
</feature>
<proteinExistence type="predicted"/>
<reference evidence="1" key="1">
    <citation type="journal article" date="2021" name="PeerJ">
        <title>Analysis of 44 Vibrio anguillarum genomes reveals high genetic diversity.</title>
        <authorList>
            <person name="Hansen M.J."/>
            <person name="Dalsgaard I."/>
        </authorList>
    </citation>
    <scope>NUCLEOTIDE SEQUENCE</scope>
    <source>
        <strain evidence="1">850617-1/1</strain>
    </source>
</reference>
<dbReference type="AlphaFoldDB" id="A0AAW4BQ52"/>
<comment type="caution">
    <text evidence="1">The sequence shown here is derived from an EMBL/GenBank/DDBJ whole genome shotgun (WGS) entry which is preliminary data.</text>
</comment>
<gene>
    <name evidence="1" type="ORF">ERJ77_28515</name>
</gene>
<evidence type="ECO:0000313" key="2">
    <source>
        <dbReference type="Proteomes" id="UP000786185"/>
    </source>
</evidence>
<evidence type="ECO:0000313" key="1">
    <source>
        <dbReference type="EMBL" id="MBF4438361.1"/>
    </source>
</evidence>
<protein>
    <submittedName>
        <fullName evidence="1">Uncharacterized protein</fullName>
    </submittedName>
</protein>
<sequence length="91" mass="10213">MYYSLDEFVYLREHGNIDTKSCEILVKYLLDPELVKFIPLEKKTLITPHSLRTMTDSVFAPIVGAKVVGKLLTGQTESTVGFYTKSLPDSA</sequence>
<dbReference type="EMBL" id="SCLC01001994">
    <property type="protein sequence ID" value="MBF4438361.1"/>
    <property type="molecule type" value="Genomic_DNA"/>
</dbReference>
<name>A0AAW4BQ52_VIBAN</name>
<accession>A0AAW4BQ52</accession>
<organism evidence="1 2">
    <name type="scientific">Vibrio anguillarum</name>
    <name type="common">Listonella anguillarum</name>
    <dbReference type="NCBI Taxonomy" id="55601"/>
    <lineage>
        <taxon>Bacteria</taxon>
        <taxon>Pseudomonadati</taxon>
        <taxon>Pseudomonadota</taxon>
        <taxon>Gammaproteobacteria</taxon>
        <taxon>Vibrionales</taxon>
        <taxon>Vibrionaceae</taxon>
        <taxon>Vibrio</taxon>
    </lineage>
</organism>